<dbReference type="GO" id="GO:0051301">
    <property type="term" value="P:cell division"/>
    <property type="evidence" value="ECO:0007669"/>
    <property type="project" value="UniProtKB-KW"/>
</dbReference>
<dbReference type="InterPro" id="IPR037219">
    <property type="entry name" value="Peptidase_M41-like"/>
</dbReference>
<dbReference type="Pfam" id="PF00004">
    <property type="entry name" value="AAA"/>
    <property type="match status" value="1"/>
</dbReference>
<dbReference type="GO" id="GO:0046872">
    <property type="term" value="F:metal ion binding"/>
    <property type="evidence" value="ECO:0007669"/>
    <property type="project" value="UniProtKB-KW"/>
</dbReference>
<feature type="compositionally biased region" description="Gly residues" evidence="11">
    <location>
        <begin position="228"/>
        <end position="243"/>
    </location>
</feature>
<feature type="domain" description="AAA+ ATPase" evidence="12">
    <location>
        <begin position="285"/>
        <end position="427"/>
    </location>
</feature>
<comment type="similarity">
    <text evidence="3">In the N-terminal section; belongs to the AAA ATPase family.</text>
</comment>
<dbReference type="Gene3D" id="3.40.50.300">
    <property type="entry name" value="P-loop containing nucleotide triphosphate hydrolases"/>
    <property type="match status" value="1"/>
</dbReference>
<dbReference type="GO" id="GO:0006508">
    <property type="term" value="P:proteolysis"/>
    <property type="evidence" value="ECO:0007669"/>
    <property type="project" value="UniProtKB-KW"/>
</dbReference>
<dbReference type="InterPro" id="IPR003593">
    <property type="entry name" value="AAA+_ATPase"/>
</dbReference>
<dbReference type="GO" id="GO:0004176">
    <property type="term" value="F:ATP-dependent peptidase activity"/>
    <property type="evidence" value="ECO:0007669"/>
    <property type="project" value="InterPro"/>
</dbReference>
<dbReference type="STRING" id="145388.A0A0D2MV24"/>
<comment type="similarity">
    <text evidence="2">In the C-terminal section; belongs to the peptidase M41 family.</text>
</comment>
<keyword evidence="7 13" id="KW-0378">Hydrolase</keyword>
<dbReference type="PANTHER" id="PTHR23076">
    <property type="entry name" value="METALLOPROTEASE M41 FTSH"/>
    <property type="match status" value="1"/>
</dbReference>
<dbReference type="InterPro" id="IPR005936">
    <property type="entry name" value="FtsH"/>
</dbReference>
<evidence type="ECO:0000256" key="11">
    <source>
        <dbReference type="SAM" id="MobiDB-lite"/>
    </source>
</evidence>
<evidence type="ECO:0000313" key="13">
    <source>
        <dbReference type="EMBL" id="KIZ06390.1"/>
    </source>
</evidence>
<keyword evidence="13" id="KW-0132">Cell division</keyword>
<evidence type="ECO:0000256" key="2">
    <source>
        <dbReference type="ARBA" id="ARBA00010044"/>
    </source>
</evidence>
<dbReference type="InterPro" id="IPR003959">
    <property type="entry name" value="ATPase_AAA_core"/>
</dbReference>
<keyword evidence="13" id="KW-0131">Cell cycle</keyword>
<dbReference type="EMBL" id="KK100378">
    <property type="protein sequence ID" value="KIZ06390.1"/>
    <property type="molecule type" value="Genomic_DNA"/>
</dbReference>
<proteinExistence type="inferred from homology"/>
<dbReference type="HAMAP" id="MF_01458">
    <property type="entry name" value="FtsH"/>
    <property type="match status" value="1"/>
</dbReference>
<keyword evidence="5" id="KW-0479">Metal-binding</keyword>
<dbReference type="InterPro" id="IPR000642">
    <property type="entry name" value="Peptidase_M41"/>
</dbReference>
<name>A0A0D2MV24_9CHLO</name>
<evidence type="ECO:0000256" key="10">
    <source>
        <dbReference type="ARBA" id="ARBA00023049"/>
    </source>
</evidence>
<dbReference type="KEGG" id="mng:MNEG_1565"/>
<comment type="cofactor">
    <cofactor evidence="1">
        <name>Zn(2+)</name>
        <dbReference type="ChEBI" id="CHEBI:29105"/>
    </cofactor>
</comment>
<evidence type="ECO:0000256" key="1">
    <source>
        <dbReference type="ARBA" id="ARBA00001947"/>
    </source>
</evidence>
<dbReference type="SUPFAM" id="SSF140990">
    <property type="entry name" value="FtsH protease domain-like"/>
    <property type="match status" value="1"/>
</dbReference>
<accession>A0A0D2MV24</accession>
<evidence type="ECO:0000256" key="5">
    <source>
        <dbReference type="ARBA" id="ARBA00022723"/>
    </source>
</evidence>
<dbReference type="FunFam" id="3.40.50.300:FF:000352">
    <property type="entry name" value="ATP-dependent zinc metalloprotease FTSH 7, chloroplastic"/>
    <property type="match status" value="1"/>
</dbReference>
<evidence type="ECO:0000256" key="3">
    <source>
        <dbReference type="ARBA" id="ARBA00010550"/>
    </source>
</evidence>
<dbReference type="PANTHER" id="PTHR23076:SF49">
    <property type="entry name" value="ATP-DEPENDENT ZINC METALLOPROTEASE FTSH 7, CHLOROPLASTIC"/>
    <property type="match status" value="1"/>
</dbReference>
<feature type="region of interest" description="Disordered" evidence="11">
    <location>
        <begin position="1"/>
        <end position="62"/>
    </location>
</feature>
<dbReference type="SMART" id="SM00382">
    <property type="entry name" value="AAA"/>
    <property type="match status" value="1"/>
</dbReference>
<dbReference type="GO" id="GO:0016887">
    <property type="term" value="F:ATP hydrolysis activity"/>
    <property type="evidence" value="ECO:0007669"/>
    <property type="project" value="InterPro"/>
</dbReference>
<gene>
    <name evidence="13" type="ORF">MNEG_1565</name>
</gene>
<dbReference type="GO" id="GO:0004222">
    <property type="term" value="F:metalloendopeptidase activity"/>
    <property type="evidence" value="ECO:0007669"/>
    <property type="project" value="InterPro"/>
</dbReference>
<evidence type="ECO:0000256" key="4">
    <source>
        <dbReference type="ARBA" id="ARBA00022670"/>
    </source>
</evidence>
<dbReference type="Pfam" id="PF01434">
    <property type="entry name" value="Peptidase_M41"/>
    <property type="match status" value="1"/>
</dbReference>
<evidence type="ECO:0000259" key="12">
    <source>
        <dbReference type="SMART" id="SM00382"/>
    </source>
</evidence>
<protein>
    <submittedName>
        <fullName evidence="13">Cell division protease FtsH</fullName>
        <ecNumber evidence="13">3.4.24.-</ecNumber>
    </submittedName>
</protein>
<keyword evidence="9" id="KW-0067">ATP-binding</keyword>
<dbReference type="GO" id="GO:0009535">
    <property type="term" value="C:chloroplast thylakoid membrane"/>
    <property type="evidence" value="ECO:0007669"/>
    <property type="project" value="TreeGrafter"/>
</dbReference>
<feature type="region of interest" description="Disordered" evidence="11">
    <location>
        <begin position="220"/>
        <end position="243"/>
    </location>
</feature>
<dbReference type="MEROPS" id="M41.A04"/>
<organism evidence="13 14">
    <name type="scientific">Monoraphidium neglectum</name>
    <dbReference type="NCBI Taxonomy" id="145388"/>
    <lineage>
        <taxon>Eukaryota</taxon>
        <taxon>Viridiplantae</taxon>
        <taxon>Chlorophyta</taxon>
        <taxon>core chlorophytes</taxon>
        <taxon>Chlorophyceae</taxon>
        <taxon>CS clade</taxon>
        <taxon>Sphaeropleales</taxon>
        <taxon>Selenastraceae</taxon>
        <taxon>Monoraphidium</taxon>
    </lineage>
</organism>
<dbReference type="InterPro" id="IPR027417">
    <property type="entry name" value="P-loop_NTPase"/>
</dbReference>
<dbReference type="InterPro" id="IPR041569">
    <property type="entry name" value="AAA_lid_3"/>
</dbReference>
<reference evidence="13 14" key="1">
    <citation type="journal article" date="2013" name="BMC Genomics">
        <title>Reconstruction of the lipid metabolism for the microalga Monoraphidium neglectum from its genome sequence reveals characteristics suitable for biofuel production.</title>
        <authorList>
            <person name="Bogen C."/>
            <person name="Al-Dilaimi A."/>
            <person name="Albersmeier A."/>
            <person name="Wichmann J."/>
            <person name="Grundmann M."/>
            <person name="Rupp O."/>
            <person name="Lauersen K.J."/>
            <person name="Blifernez-Klassen O."/>
            <person name="Kalinowski J."/>
            <person name="Goesmann A."/>
            <person name="Mussgnug J.H."/>
            <person name="Kruse O."/>
        </authorList>
    </citation>
    <scope>NUCLEOTIDE SEQUENCE [LARGE SCALE GENOMIC DNA]</scope>
    <source>
        <strain evidence="13 14">SAG 48.87</strain>
    </source>
</reference>
<dbReference type="Gene3D" id="1.20.58.760">
    <property type="entry name" value="Peptidase M41"/>
    <property type="match status" value="1"/>
</dbReference>
<evidence type="ECO:0000256" key="6">
    <source>
        <dbReference type="ARBA" id="ARBA00022741"/>
    </source>
</evidence>
<sequence length="797" mass="83568">MYGGTSNGSASEDEQASANAQRAASGASASTSSSSTVNSSGGSGDGGSGGGRRQRGGRPQQSWLQRAFANAQISQPWRILLNVVALFFLVRLWPVGGRGLGARPESITLQVPFSEFVRRVRANDVSSVSVDGLDINFSLKPDSSLLRDPPAGAEGARVSFSTVRPPDYSLPYSVLEGNGVAFGAVDKRGNWMLSVMVYGLYAVLFLSALNRLPIKLPAKGTGRKHRGGGGARGGGAGAEGARRGAGGSTVLFADVAGVDEAKEELQEIVEYLRAPEKFSRLGARPPSGVLLVGPPGTGKTLLARAVAGEADVPFFSIAASEFVELYVGMGAMRVRELFANARKEAPAIVFIDEIDAVAKGRDSRLRSVGNDEREQTLNQLLTELDGFETDKDNVVICIAATNRPDVLDAALLRPGRFDRRVPVERPDRLGREQILRVHLQRRGLPLSPEVTPSSIAAMTTGFTGADLANLVNEAALLAGRRNKSLVGPEEFDVAVLRAVAGIEKKRSILAGLEKEVVARHEVGHALVCTAVAQLLPGSPEVEKLSIIPRTGGALGFTYSPPKSEDRALMFDREIRGQLAILMGGRAAELLTCAAVSTGAVDDIRRATDLAYRSVCEYGLSPAVGPLNVGVLSAGGGDDGWLSVRDSGDTGKLVEVEVKGLLEGALAAALAVTSSNRALHAEMSERLAADERLEGAPLARALTGVQVPDELLRFVLYGELPVLDIPQHQAQASPSPRSRVTSGAPPVAALPGAALELQLAAGAQDQQLLTQQLRWRSLGEPEAGVLAKGGGADPAAAS</sequence>
<feature type="compositionally biased region" description="Low complexity" evidence="11">
    <location>
        <begin position="16"/>
        <end position="40"/>
    </location>
</feature>
<dbReference type="SUPFAM" id="SSF52540">
    <property type="entry name" value="P-loop containing nucleoside triphosphate hydrolases"/>
    <property type="match status" value="1"/>
</dbReference>
<keyword evidence="10" id="KW-0482">Metalloprotease</keyword>
<keyword evidence="4 13" id="KW-0645">Protease</keyword>
<dbReference type="AlphaFoldDB" id="A0A0D2MV24"/>
<dbReference type="GO" id="GO:0005524">
    <property type="term" value="F:ATP binding"/>
    <property type="evidence" value="ECO:0007669"/>
    <property type="project" value="UniProtKB-KW"/>
</dbReference>
<feature type="compositionally biased region" description="Gly residues" evidence="11">
    <location>
        <begin position="41"/>
        <end position="51"/>
    </location>
</feature>
<keyword evidence="6" id="KW-0547">Nucleotide-binding</keyword>
<dbReference type="Proteomes" id="UP000054498">
    <property type="component" value="Unassembled WGS sequence"/>
</dbReference>
<dbReference type="Gene3D" id="1.10.8.60">
    <property type="match status" value="1"/>
</dbReference>
<evidence type="ECO:0000256" key="8">
    <source>
        <dbReference type="ARBA" id="ARBA00022833"/>
    </source>
</evidence>
<dbReference type="GeneID" id="25733332"/>
<evidence type="ECO:0000256" key="7">
    <source>
        <dbReference type="ARBA" id="ARBA00022801"/>
    </source>
</evidence>
<dbReference type="FunFam" id="1.10.8.60:FF:000001">
    <property type="entry name" value="ATP-dependent zinc metalloprotease FtsH"/>
    <property type="match status" value="1"/>
</dbReference>
<dbReference type="RefSeq" id="XP_013905409.1">
    <property type="nucleotide sequence ID" value="XM_014049955.1"/>
</dbReference>
<dbReference type="EC" id="3.4.24.-" evidence="13"/>
<dbReference type="OrthoDB" id="1413014at2759"/>
<keyword evidence="14" id="KW-1185">Reference proteome</keyword>
<evidence type="ECO:0000313" key="14">
    <source>
        <dbReference type="Proteomes" id="UP000054498"/>
    </source>
</evidence>
<evidence type="ECO:0000256" key="9">
    <source>
        <dbReference type="ARBA" id="ARBA00022840"/>
    </source>
</evidence>
<dbReference type="CDD" id="cd19501">
    <property type="entry name" value="RecA-like_FtsH"/>
    <property type="match status" value="1"/>
</dbReference>
<keyword evidence="8" id="KW-0862">Zinc</keyword>
<dbReference type="Pfam" id="PF17862">
    <property type="entry name" value="AAA_lid_3"/>
    <property type="match status" value="1"/>
</dbReference>